<dbReference type="EMBL" id="AZMV01000002">
    <property type="protein sequence ID" value="ETY71903.1"/>
    <property type="molecule type" value="Genomic_DNA"/>
</dbReference>
<keyword evidence="3" id="KW-1185">Reference proteome</keyword>
<dbReference type="PATRIC" id="fig|1435051.3.peg.640"/>
<dbReference type="Proteomes" id="UP000019155">
    <property type="component" value="Unassembled WGS sequence"/>
</dbReference>
<dbReference type="GO" id="GO:0022857">
    <property type="term" value="F:transmembrane transporter activity"/>
    <property type="evidence" value="ECO:0007669"/>
    <property type="project" value="InterPro"/>
</dbReference>
<evidence type="ECO:0000313" key="3">
    <source>
        <dbReference type="Proteomes" id="UP000019155"/>
    </source>
</evidence>
<feature type="transmembrane region" description="Helical" evidence="1">
    <location>
        <begin position="183"/>
        <end position="202"/>
    </location>
</feature>
<feature type="transmembrane region" description="Helical" evidence="1">
    <location>
        <begin position="400"/>
        <end position="420"/>
    </location>
</feature>
<feature type="transmembrane region" description="Helical" evidence="1">
    <location>
        <begin position="311"/>
        <end position="329"/>
    </location>
</feature>
<dbReference type="PANTHER" id="PTHR23523:SF2">
    <property type="entry name" value="2-NITROIMIDAZOLE TRANSPORTER"/>
    <property type="match status" value="1"/>
</dbReference>
<dbReference type="Pfam" id="PF07690">
    <property type="entry name" value="MFS_1"/>
    <property type="match status" value="1"/>
</dbReference>
<organism evidence="2 3">
    <name type="scientific">Bifidobacterium moukalabense DSM 27321</name>
    <dbReference type="NCBI Taxonomy" id="1435051"/>
    <lineage>
        <taxon>Bacteria</taxon>
        <taxon>Bacillati</taxon>
        <taxon>Actinomycetota</taxon>
        <taxon>Actinomycetes</taxon>
        <taxon>Bifidobacteriales</taxon>
        <taxon>Bifidobacteriaceae</taxon>
        <taxon>Bifidobacterium</taxon>
    </lineage>
</organism>
<feature type="transmembrane region" description="Helical" evidence="1">
    <location>
        <begin position="246"/>
        <end position="267"/>
    </location>
</feature>
<reference evidence="2 3" key="1">
    <citation type="journal article" date="2014" name="Genome Announc.">
        <title>The Genome Sequence of Bifidobacterium moukalabense DSM 27321 Highlights the Close Phylogenetic Relatedness with the Bifidobacterium dentium Taxon.</title>
        <authorList>
            <person name="Lugli G.A."/>
            <person name="Duranti S."/>
            <person name="Milani C."/>
            <person name="Turroni F."/>
            <person name="Viappiani A."/>
            <person name="Mangifesta M."/>
            <person name="van Sinderen D."/>
            <person name="Ventura M."/>
        </authorList>
    </citation>
    <scope>NUCLEOTIDE SEQUENCE [LARGE SCALE GENOMIC DNA]</scope>
    <source>
        <strain evidence="2 3">DSM 27321</strain>
    </source>
</reference>
<feature type="transmembrane region" description="Helical" evidence="1">
    <location>
        <begin position="279"/>
        <end position="299"/>
    </location>
</feature>
<dbReference type="Gene3D" id="1.20.1250.20">
    <property type="entry name" value="MFS general substrate transporter like domains"/>
    <property type="match status" value="1"/>
</dbReference>
<evidence type="ECO:0000313" key="2">
    <source>
        <dbReference type="EMBL" id="ETY71903.1"/>
    </source>
</evidence>
<name>W4N9X5_9BIFI</name>
<accession>W4N9X5</accession>
<evidence type="ECO:0000256" key="1">
    <source>
        <dbReference type="SAM" id="Phobius"/>
    </source>
</evidence>
<keyword evidence="1" id="KW-0472">Membrane</keyword>
<protein>
    <submittedName>
        <fullName evidence="2">MFS superfamily transporter (Cyanate transporter CynX-like protein)</fullName>
    </submittedName>
</protein>
<dbReference type="InterPro" id="IPR036259">
    <property type="entry name" value="MFS_trans_sf"/>
</dbReference>
<dbReference type="eggNOG" id="COG2807">
    <property type="taxonomic scope" value="Bacteria"/>
</dbReference>
<feature type="transmembrane region" description="Helical" evidence="1">
    <location>
        <begin position="376"/>
        <end position="394"/>
    </location>
</feature>
<dbReference type="PANTHER" id="PTHR23523">
    <property type="match status" value="1"/>
</dbReference>
<proteinExistence type="predicted"/>
<feature type="transmembrane region" description="Helical" evidence="1">
    <location>
        <begin position="91"/>
        <end position="111"/>
    </location>
</feature>
<feature type="transmembrane region" description="Helical" evidence="1">
    <location>
        <begin position="65"/>
        <end position="84"/>
    </location>
</feature>
<feature type="transmembrane region" description="Helical" evidence="1">
    <location>
        <begin position="151"/>
        <end position="177"/>
    </location>
</feature>
<keyword evidence="1" id="KW-0812">Transmembrane</keyword>
<feature type="transmembrane region" description="Helical" evidence="1">
    <location>
        <begin position="117"/>
        <end position="139"/>
    </location>
</feature>
<feature type="transmembrane region" description="Helical" evidence="1">
    <location>
        <begin position="335"/>
        <end position="356"/>
    </location>
</feature>
<dbReference type="InterPro" id="IPR052524">
    <property type="entry name" value="MFS_Cyanate_Porter"/>
</dbReference>
<keyword evidence="1" id="KW-1133">Transmembrane helix</keyword>
<gene>
    <name evidence="2" type="ORF">BMOU_0642</name>
</gene>
<dbReference type="SUPFAM" id="SSF103473">
    <property type="entry name" value="MFS general substrate transporter"/>
    <property type="match status" value="1"/>
</dbReference>
<dbReference type="AlphaFoldDB" id="W4N9X5"/>
<comment type="caution">
    <text evidence="2">The sequence shown here is derived from an EMBL/GenBank/DDBJ whole genome shotgun (WGS) entry which is preliminary data.</text>
</comment>
<sequence>MNARNDVRPNMVRGGVPWRCDMPSTGLWAALVFLVALNLRPSITAVGPLLEQIGTDLSWGESVQGVLTSIPLIAFAAVSPLVTFIERRIGIDWSVLLALLCIAFGDFVRSYCGNVGIWLGTVIFASSIAVGNVLVPVIAKRDYASHVAMATGVYSGCITAGSATAGLVAVPLAQMLGDWRESLFFWSIPSLMVAALWLLRIVHNRNVMRSTQAVRKPERIGDVSEPADPRTSSNGMFLRVLSRPMTWYVTLFMGLQSSAFYTMSNWMPRVSTSAGFDTSVAGVHLFIFQGIGIFAGLLIPKLMNVHGSQVCAALASSIPMLIAGLGMLLFPKAMIVWSIIGGCAQGSALVVALALIAMRGRNGAETVVLSGIAQSLGYLIAAMGPLTFGVIVQLTGGCQASLALFTFIAFLQCVVAVLAGRPSEDSASRSIRS</sequence>
<dbReference type="InterPro" id="IPR011701">
    <property type="entry name" value="MFS"/>
</dbReference>
<dbReference type="STRING" id="1435051.BMOU_0642"/>